<sequence length="150" mass="17032">MYSSVAFALPTDFSDKLEAALLCRSEWSTSFWNDYFNTHLQTSLRDWGEARWWNSQGAQLGGAVTLEVFANLDESRALMVGALIPQPVESVRQTLEQNLKLSFRPVQTPTGLRYVSDTLSVLVETTNQQTKWYCAKWSLGNRERVKPLAP</sequence>
<dbReference type="KEGG" id="cari:FNU76_13535"/>
<reference evidence="2" key="1">
    <citation type="submission" date="2019-07" db="EMBL/GenBank/DDBJ databases">
        <title>Chitinimonas sp. nov., isolated from Ny-Alesund, arctica soil.</title>
        <authorList>
            <person name="Xu Q."/>
            <person name="Peng F."/>
        </authorList>
    </citation>
    <scope>NUCLEOTIDE SEQUENCE [LARGE SCALE GENOMIC DNA]</scope>
    <source>
        <strain evidence="2">R3-44</strain>
    </source>
</reference>
<proteinExistence type="predicted"/>
<organism evidence="1 2">
    <name type="scientific">Chitinimonas arctica</name>
    <dbReference type="NCBI Taxonomy" id="2594795"/>
    <lineage>
        <taxon>Bacteria</taxon>
        <taxon>Pseudomonadati</taxon>
        <taxon>Pseudomonadota</taxon>
        <taxon>Betaproteobacteria</taxon>
        <taxon>Neisseriales</taxon>
        <taxon>Chitinibacteraceae</taxon>
        <taxon>Chitinimonas</taxon>
    </lineage>
</organism>
<dbReference type="Proteomes" id="UP000317550">
    <property type="component" value="Chromosome"/>
</dbReference>
<name>A0A516SGL4_9NEIS</name>
<gene>
    <name evidence="1" type="ORF">FNU76_13535</name>
</gene>
<evidence type="ECO:0000313" key="1">
    <source>
        <dbReference type="EMBL" id="QDQ27304.1"/>
    </source>
</evidence>
<protein>
    <submittedName>
        <fullName evidence="1">Uncharacterized protein</fullName>
    </submittedName>
</protein>
<dbReference type="EMBL" id="CP041730">
    <property type="protein sequence ID" value="QDQ27304.1"/>
    <property type="molecule type" value="Genomic_DNA"/>
</dbReference>
<evidence type="ECO:0000313" key="2">
    <source>
        <dbReference type="Proteomes" id="UP000317550"/>
    </source>
</evidence>
<keyword evidence="2" id="KW-1185">Reference proteome</keyword>
<dbReference type="AlphaFoldDB" id="A0A516SGL4"/>
<dbReference type="OrthoDB" id="9131880at2"/>
<accession>A0A516SGL4</accession>
<dbReference type="RefSeq" id="WP_144278697.1">
    <property type="nucleotide sequence ID" value="NZ_CP041730.1"/>
</dbReference>